<dbReference type="KEGG" id="mdi:METDI0849"/>
<dbReference type="Proteomes" id="UP000008070">
    <property type="component" value="Chromosome"/>
</dbReference>
<dbReference type="AlphaFoldDB" id="C7CCD5"/>
<sequence length="510" mass="58136">MTVHVLPLSAGSEEPRAPARQDITTLIDDYTSGLIAGVIPDARFLADQSGGQDHPEIRAWIKKHANMLEFSMKEYDKELRFARIRADLAGVPSYAQELIELVVKRDNMNCLYNGQITRDGLKIVEGEVVGPHEMAIPMIAEKVYFACPAKVNLDAFMRQLRLTSDKHRLGFADRSINDAVVEWVEHARRERRYDLFATLAGPLPTISEREEAERIWLATAEKLFVTSEDMPAPFIVAVLKKFMHQVKRKLRGLPVYDHLMPVILGTQGKGKSTFVRAMLNAIKELVLGVDFKMIEDDRNIDIWASYVLFIDEMGYASKANIDTIKNAITAETLTRKPLYTNSKVEIDQNATFIGCSNKTLEQLIKDPTGIRRFVALIYSNEPDWEFLNAIDWTALWRSVDHEGPCPMAPFKNELAEVQEDSREMGRVEHWVTDFDSKVHPSFSPDSRGRVKAKLLFGYFHDFEDEFYPGATKTSLTDWGHEMRRMEQSGQNTRFRCLGKVGGYVQYEFLG</sequence>
<dbReference type="EMBL" id="FP103042">
    <property type="protein sequence ID" value="CAX22481.1"/>
    <property type="molecule type" value="Genomic_DNA"/>
</dbReference>
<accession>C7CCD5</accession>
<evidence type="ECO:0000313" key="2">
    <source>
        <dbReference type="EMBL" id="CAX22481.1"/>
    </source>
</evidence>
<dbReference type="KEGG" id="mdi:METDI0859"/>
<protein>
    <recommendedName>
        <fullName evidence="1">Virulence-associated protein E-like domain-containing protein</fullName>
    </recommendedName>
</protein>
<reference evidence="2" key="2">
    <citation type="submission" date="2017-10" db="EMBL/GenBank/DDBJ databases">
        <authorList>
            <person name="Genoscope - CEA"/>
        </authorList>
    </citation>
    <scope>NUCLEOTIDE SEQUENCE</scope>
    <source>
        <strain evidence="2">DM4</strain>
    </source>
</reference>
<dbReference type="SUPFAM" id="SSF52540">
    <property type="entry name" value="P-loop containing nucleoside triphosphate hydrolases"/>
    <property type="match status" value="1"/>
</dbReference>
<dbReference type="RefSeq" id="WP_015821231.1">
    <property type="nucleotide sequence ID" value="NC_012988.1"/>
</dbReference>
<reference evidence="4" key="1">
    <citation type="journal article" date="2009" name="PLoS ONE">
        <title>Methylobacterium genome sequences: a reference blueprint to investigate microbial metabolism of C1 compounds from natural and industrial sources.</title>
        <authorList>
            <person name="Vuilleumier S."/>
            <person name="Chistoserdova L."/>
            <person name="Lee M.-C."/>
            <person name="Bringel F."/>
            <person name="Lajus A."/>
            <person name="Zhou Y."/>
            <person name="Gourion B."/>
            <person name="Barbe V."/>
            <person name="Chang J."/>
            <person name="Cruveiller S."/>
            <person name="Dossat C."/>
            <person name="Gillett W."/>
            <person name="Gruffaz C."/>
            <person name="Haugen E."/>
            <person name="Hourcade E."/>
            <person name="Levy R."/>
            <person name="Mangenot S."/>
            <person name="Muller E."/>
            <person name="Nadalig T."/>
            <person name="Pagni M."/>
            <person name="Penny C."/>
            <person name="Peyraud R."/>
            <person name="Robinson D.G."/>
            <person name="Roche D."/>
            <person name="Rouy Z."/>
            <person name="Saenampechek C."/>
            <person name="Salvignol G."/>
            <person name="Vallenet D."/>
            <person name="Wu Z."/>
            <person name="Marx C.J."/>
            <person name="Vorholt J.A."/>
            <person name="Olson M.V."/>
            <person name="Kaul R."/>
            <person name="Weissenbach J."/>
            <person name="Medigue C."/>
            <person name="Lidstrom M.E."/>
        </authorList>
    </citation>
    <scope>NUCLEOTIDE SEQUENCE [LARGE SCALE GENOMIC DNA]</scope>
    <source>
        <strain evidence="4">DSM 6343 / CIP 106787 / DM4</strain>
    </source>
</reference>
<evidence type="ECO:0000313" key="3">
    <source>
        <dbReference type="EMBL" id="CAX22491.1"/>
    </source>
</evidence>
<organism evidence="2 4">
    <name type="scientific">Methylorubrum extorquens (strain DSM 6343 / CIP 106787 / DM4)</name>
    <name type="common">Methylobacterium extorquens</name>
    <dbReference type="NCBI Taxonomy" id="661410"/>
    <lineage>
        <taxon>Bacteria</taxon>
        <taxon>Pseudomonadati</taxon>
        <taxon>Pseudomonadota</taxon>
        <taxon>Alphaproteobacteria</taxon>
        <taxon>Hyphomicrobiales</taxon>
        <taxon>Methylobacteriaceae</taxon>
        <taxon>Methylorubrum</taxon>
    </lineage>
</organism>
<evidence type="ECO:0000259" key="1">
    <source>
        <dbReference type="Pfam" id="PF05272"/>
    </source>
</evidence>
<dbReference type="HOGENOM" id="CLU_534008_0_0_5"/>
<dbReference type="InterPro" id="IPR007936">
    <property type="entry name" value="VapE-like_dom"/>
</dbReference>
<dbReference type="EMBL" id="FP103042">
    <property type="protein sequence ID" value="CAX22491.1"/>
    <property type="molecule type" value="Genomic_DNA"/>
</dbReference>
<evidence type="ECO:0000313" key="4">
    <source>
        <dbReference type="Proteomes" id="UP000008070"/>
    </source>
</evidence>
<dbReference type="Pfam" id="PF05272">
    <property type="entry name" value="VapE-like_dom"/>
    <property type="match status" value="1"/>
</dbReference>
<dbReference type="InterPro" id="IPR027417">
    <property type="entry name" value="P-loop_NTPase"/>
</dbReference>
<dbReference type="GeneID" id="72988124"/>
<name>C7CCD5_METED</name>
<feature type="domain" description="Virulence-associated protein E-like" evidence="1">
    <location>
        <begin position="243"/>
        <end position="378"/>
    </location>
</feature>
<gene>
    <name evidence="2" type="ORF">METD_I0849</name>
    <name evidence="3" type="ORF">METD_I0859</name>
</gene>
<proteinExistence type="predicted"/>